<dbReference type="RefSeq" id="WP_141195985.1">
    <property type="nucleotide sequence ID" value="NZ_CP041186.1"/>
</dbReference>
<dbReference type="Proteomes" id="UP000315995">
    <property type="component" value="Chromosome"/>
</dbReference>
<dbReference type="OrthoDB" id="5517922at2"/>
<dbReference type="Pfam" id="PF02321">
    <property type="entry name" value="OEP"/>
    <property type="match status" value="2"/>
</dbReference>
<evidence type="ECO:0000256" key="1">
    <source>
        <dbReference type="ARBA" id="ARBA00007613"/>
    </source>
</evidence>
<accession>A0A5B8Y4L8</accession>
<evidence type="ECO:0000313" key="3">
    <source>
        <dbReference type="EMBL" id="QDG49488.1"/>
    </source>
</evidence>
<dbReference type="InterPro" id="IPR010131">
    <property type="entry name" value="MdtP/NodT-like"/>
</dbReference>
<feature type="signal peptide" evidence="2">
    <location>
        <begin position="1"/>
        <end position="41"/>
    </location>
</feature>
<dbReference type="EMBL" id="CP041186">
    <property type="protein sequence ID" value="QDG49488.1"/>
    <property type="molecule type" value="Genomic_DNA"/>
</dbReference>
<dbReference type="InterPro" id="IPR003423">
    <property type="entry name" value="OMP_efflux"/>
</dbReference>
<reference evidence="3 4" key="1">
    <citation type="submission" date="2019-06" db="EMBL/GenBank/DDBJ databases">
        <title>Persicimonas caeni gen. nov., sp. nov., a predatory bacterium isolated from solar saltern.</title>
        <authorList>
            <person name="Wang S."/>
        </authorList>
    </citation>
    <scope>NUCLEOTIDE SEQUENCE [LARGE SCALE GENOMIC DNA]</scope>
    <source>
        <strain evidence="3 4">YN101</strain>
    </source>
</reference>
<accession>A0A4Y6PMG2</accession>
<comment type="similarity">
    <text evidence="1">Belongs to the outer membrane factor (OMF) (TC 1.B.17) family.</text>
</comment>
<feature type="chain" id="PRO_5030106061" evidence="2">
    <location>
        <begin position="42"/>
        <end position="442"/>
    </location>
</feature>
<dbReference type="SUPFAM" id="SSF56954">
    <property type="entry name" value="Outer membrane efflux proteins (OEP)"/>
    <property type="match status" value="1"/>
</dbReference>
<organism evidence="3 4">
    <name type="scientific">Persicimonas caeni</name>
    <dbReference type="NCBI Taxonomy" id="2292766"/>
    <lineage>
        <taxon>Bacteria</taxon>
        <taxon>Deltaproteobacteria</taxon>
        <taxon>Bradymonadales</taxon>
        <taxon>Bradymonadaceae</taxon>
        <taxon>Persicimonas</taxon>
    </lineage>
</organism>
<dbReference type="GO" id="GO:0015562">
    <property type="term" value="F:efflux transmembrane transporter activity"/>
    <property type="evidence" value="ECO:0007669"/>
    <property type="project" value="InterPro"/>
</dbReference>
<keyword evidence="4" id="KW-1185">Reference proteome</keyword>
<dbReference type="Gene3D" id="1.20.1600.10">
    <property type="entry name" value="Outer membrane efflux proteins (OEP)"/>
    <property type="match status" value="1"/>
</dbReference>
<evidence type="ECO:0000256" key="2">
    <source>
        <dbReference type="SAM" id="SignalP"/>
    </source>
</evidence>
<dbReference type="AlphaFoldDB" id="A0A4Y6PMG2"/>
<name>A0A4Y6PMG2_PERCE</name>
<dbReference type="PANTHER" id="PTHR30203">
    <property type="entry name" value="OUTER MEMBRANE CATION EFFLUX PROTEIN"/>
    <property type="match status" value="1"/>
</dbReference>
<sequence>MSPFSIQALLRQDAPVKPIAARSFAVTVLAVLVCAAPTATAQESTEAPSLTEEQAIRLALERPALSDSWEAQVADAEAAALTEGAWPNPEVAYTREQVFEDAETVSENVIVLEQTLPLSGRRGLLAEAAKTRARATQLETRAHRRLIEAHVRRAFYRVLELQRRTKVRAEWLERMATFEDQMIQRVEAGENAPFDLQRLRAEIAQVQASNSVDEAALARRRAALAALLGRGPGEVDVQVTGNLAPKRLPNQSTVRQSVERVPEVAAARKQVEAAELRTRAASRWWVPEPTLVGGYKGETLGDAQFHGFVLGIGLALPVFNQLEGEQMAAEAALVRAKSRQELLEQRLLAELAGIAAKTRKLSETAESYREDGVERSEELLDLARQAYDAGEIDIDALMNAYRRAVDSQLRLLELEAGARASKIEWQQIAESITAHPSTSEDE</sequence>
<evidence type="ECO:0000313" key="4">
    <source>
        <dbReference type="Proteomes" id="UP000315995"/>
    </source>
</evidence>
<dbReference type="PANTHER" id="PTHR30203:SF24">
    <property type="entry name" value="BLR4935 PROTEIN"/>
    <property type="match status" value="1"/>
</dbReference>
<gene>
    <name evidence="3" type="ORF">FIV42_01660</name>
</gene>
<protein>
    <submittedName>
        <fullName evidence="3">TolC family protein</fullName>
    </submittedName>
</protein>
<proteinExistence type="inferred from homology"/>
<keyword evidence="2" id="KW-0732">Signal</keyword>